<organism evidence="1 2">
    <name type="scientific">Phytophthora fragariaefolia</name>
    <dbReference type="NCBI Taxonomy" id="1490495"/>
    <lineage>
        <taxon>Eukaryota</taxon>
        <taxon>Sar</taxon>
        <taxon>Stramenopiles</taxon>
        <taxon>Oomycota</taxon>
        <taxon>Peronosporomycetes</taxon>
        <taxon>Peronosporales</taxon>
        <taxon>Peronosporaceae</taxon>
        <taxon>Phytophthora</taxon>
    </lineage>
</organism>
<protein>
    <submittedName>
        <fullName evidence="1">Unnamed protein product</fullName>
    </submittedName>
</protein>
<dbReference type="Gene3D" id="3.40.50.1820">
    <property type="entry name" value="alpha/beta hydrolase"/>
    <property type="match status" value="1"/>
</dbReference>
<evidence type="ECO:0000313" key="1">
    <source>
        <dbReference type="EMBL" id="GMF53167.1"/>
    </source>
</evidence>
<sequence length="375" mass="42256">MLSTDFFGVGSSHKWVASITCIAGPLTGATLTHLIGVERGEVVPGGPVHLLGIVLGSWIKLYWKLPALKNAADLHLDHWKRYSLKDLLVANGPVNSSRDLVFHGTLPEHRISRNAELQHMDKLHLLSIATSPKTVHRPYGEGVAVALLILLRGGRLLKWWPALGRNRIVRSAASVVILGYLLFKLKKLDVSKMPTMYGLKWLIRRRARSLPMIFDGFEPRSWEHNDGVVNIQSMLRPWFPKPQEMEKEINNIDSSPPAPSLPATSSTSSLKDAALARCESHISIDGINRDTDDEQQSYGTRRFEKGRWYVYRVDSNHLAGTYWDSNAADLYKSLFTLMSKEYERHGSKPSHSINGEYHQIYRHSSGANIRAPFYS</sequence>
<name>A0A9W6Y5P4_9STRA</name>
<keyword evidence="2" id="KW-1185">Reference proteome</keyword>
<dbReference type="Proteomes" id="UP001165121">
    <property type="component" value="Unassembled WGS sequence"/>
</dbReference>
<dbReference type="InterPro" id="IPR029058">
    <property type="entry name" value="AB_hydrolase_fold"/>
</dbReference>
<evidence type="ECO:0000313" key="2">
    <source>
        <dbReference type="Proteomes" id="UP001165121"/>
    </source>
</evidence>
<reference evidence="1" key="1">
    <citation type="submission" date="2023-04" db="EMBL/GenBank/DDBJ databases">
        <title>Phytophthora fragariaefolia NBRC 109709.</title>
        <authorList>
            <person name="Ichikawa N."/>
            <person name="Sato H."/>
            <person name="Tonouchi N."/>
        </authorList>
    </citation>
    <scope>NUCLEOTIDE SEQUENCE</scope>
    <source>
        <strain evidence="1">NBRC 109709</strain>
    </source>
</reference>
<gene>
    <name evidence="1" type="ORF">Pfra01_002191200</name>
</gene>
<comment type="caution">
    <text evidence="1">The sequence shown here is derived from an EMBL/GenBank/DDBJ whole genome shotgun (WGS) entry which is preliminary data.</text>
</comment>
<dbReference type="AlphaFoldDB" id="A0A9W6Y5P4"/>
<dbReference type="PANTHER" id="PTHR34043:SF3">
    <property type="entry name" value="ALPHA_BETA-HYDROLASES SUPERFAMILY PROTEIN"/>
    <property type="match status" value="1"/>
</dbReference>
<dbReference type="PANTHER" id="PTHR34043">
    <property type="entry name" value="ALPHA/BETA-HYDROLASES SUPERFAMILY PROTEIN"/>
    <property type="match status" value="1"/>
</dbReference>
<accession>A0A9W6Y5P4</accession>
<dbReference type="OrthoDB" id="206848at2759"/>
<proteinExistence type="predicted"/>
<dbReference type="EMBL" id="BSXT01003243">
    <property type="protein sequence ID" value="GMF53167.1"/>
    <property type="molecule type" value="Genomic_DNA"/>
</dbReference>